<evidence type="ECO:0000256" key="1">
    <source>
        <dbReference type="ARBA" id="ARBA00023054"/>
    </source>
</evidence>
<dbReference type="EMBL" id="QEAM01000017">
    <property type="protein sequence ID" value="TPX50462.1"/>
    <property type="molecule type" value="Genomic_DNA"/>
</dbReference>
<dbReference type="Proteomes" id="UP000317494">
    <property type="component" value="Unassembled WGS sequence"/>
</dbReference>
<dbReference type="Pfam" id="PF21771">
    <property type="entry name" value="CFAP58_CC"/>
    <property type="match status" value="1"/>
</dbReference>
<keyword evidence="6" id="KW-1185">Reference proteome</keyword>
<proteinExistence type="predicted"/>
<feature type="coiled-coil region" evidence="2">
    <location>
        <begin position="653"/>
        <end position="721"/>
    </location>
</feature>
<feature type="coiled-coil region" evidence="2">
    <location>
        <begin position="264"/>
        <end position="319"/>
    </location>
</feature>
<dbReference type="PANTHER" id="PTHR32083:SF34">
    <property type="entry name" value="COILED-COIL DOMAIN-CONTAINING PROTEIN 146"/>
    <property type="match status" value="1"/>
</dbReference>
<evidence type="ECO:0000313" key="7">
    <source>
        <dbReference type="Proteomes" id="UP000320475"/>
    </source>
</evidence>
<organism evidence="5 7">
    <name type="scientific">Synchytrium endobioticum</name>
    <dbReference type="NCBI Taxonomy" id="286115"/>
    <lineage>
        <taxon>Eukaryota</taxon>
        <taxon>Fungi</taxon>
        <taxon>Fungi incertae sedis</taxon>
        <taxon>Chytridiomycota</taxon>
        <taxon>Chytridiomycota incertae sedis</taxon>
        <taxon>Chytridiomycetes</taxon>
        <taxon>Synchytriales</taxon>
        <taxon>Synchytriaceae</taxon>
        <taxon>Synchytrium</taxon>
    </lineage>
</organism>
<feature type="coiled-coil region" evidence="2">
    <location>
        <begin position="133"/>
        <end position="232"/>
    </location>
</feature>
<feature type="coiled-coil region" evidence="2">
    <location>
        <begin position="748"/>
        <end position="775"/>
    </location>
</feature>
<dbReference type="OrthoDB" id="10262929at2759"/>
<sequence length="963" mass="110548">MDSHLADADKLGYLNPEEASVPNNTKDEVDGADLYILFDLEASPIFKALSDARTKGDVKATVVEDIKSQFRTLHNALLSSADFEKSVQRRLKAVSTEVELQRMQISTSGSAQYTEATEAADLRRELLKVQHDEKVAEESVNRANKEVSDLQRQKQELIDEIEEQRKHKADMLEPQLLASTKELKLELMQRRQQVETLQKDLEEKDTTLEAVEKEKERLAEEQERQVSSLSKASEIPFRLQKQSDVLKDAIQALVIESNKQNTMGDSLDKDLERLANRKRELEDIKLDVNFDYEQRRSEIHEMERQCDEIFKDHEMAREQLAIQKQERVRLENGLRNILHMAKREHDLLLRSTREKDSQMKLCRRLEVTLNNALEAVPVAKRAYEEVSRHLSSSKRESKVLKKSISELRKDIDLGVHKFLESEKIEKTEADLLVREMAGVRRVQEELDSVAEEFETAQKKCEEIAVERDLKARELVHIRKKHRRCREDMRVAEDASTDAAKRAAEAAARLKEFAQLYEVAKTERNKCLNQIQSSQQRAVEMKEKHKILVGEIEILRLEVSHKDRDLAKKLQENATAYATRDGLRNEANKLLAGYRDRRSEIDQHLSSIDSLNGLISVAESDLVRFRTALSRAGAARNEAAKLLVSREDELCVLYEQLNNQNKILQEAERQLSEKDEEVAMYDLAIADLKRSIDVERRTSSKRKSIEEEYKRIDAELKAAREESVRLSALVEGPENAGRCRNVNGVDPTMGEMVERVRKLEERLATKEERLLEKDLVLEEVSILTARLRQQAMDSRVAGSQGAMKLSDLTKRAKTTARAIMAKVSELAMQQAEAVALRQEVTEKSAILERARERLARGEPPTEELERDILRSERVKARREADARVIADRKRPEDGIEIDEDNFFLYNGVRTTAEPRPNAYIPDASGFGELPLPKPYGLNCPFRPQIPGIQMMKHYRKPVIKPIEI</sequence>
<evidence type="ECO:0000313" key="4">
    <source>
        <dbReference type="EMBL" id="TPX41939.1"/>
    </source>
</evidence>
<protein>
    <recommendedName>
        <fullName evidence="3">Cilia- and flagella-associated protein 58 central coiled coil domain-containing protein</fullName>
    </recommendedName>
</protein>
<dbReference type="PANTHER" id="PTHR32083">
    <property type="entry name" value="CILIA AND FLAGELLA-ASSOCIATED PROTEIN 58-RELATED"/>
    <property type="match status" value="1"/>
</dbReference>
<comment type="caution">
    <text evidence="5">The sequence shown here is derived from an EMBL/GenBank/DDBJ whole genome shotgun (WGS) entry which is preliminary data.</text>
</comment>
<dbReference type="Proteomes" id="UP000320475">
    <property type="component" value="Unassembled WGS sequence"/>
</dbReference>
<evidence type="ECO:0000313" key="6">
    <source>
        <dbReference type="Proteomes" id="UP000317494"/>
    </source>
</evidence>
<gene>
    <name evidence="5" type="ORF">SeLEV6574_g00890</name>
    <name evidence="4" type="ORF">SeMB42_g05347</name>
</gene>
<feature type="coiled-coil region" evidence="2">
    <location>
        <begin position="439"/>
        <end position="466"/>
    </location>
</feature>
<dbReference type="EMBL" id="QEAN01000251">
    <property type="protein sequence ID" value="TPX41939.1"/>
    <property type="molecule type" value="Genomic_DNA"/>
</dbReference>
<reference evidence="6 7" key="1">
    <citation type="journal article" date="2019" name="Sci. Rep.">
        <title>Comparative genomics of chytrid fungi reveal insights into the obligate biotrophic and pathogenic lifestyle of Synchytrium endobioticum.</title>
        <authorList>
            <person name="van de Vossenberg B.T.L.H."/>
            <person name="Warris S."/>
            <person name="Nguyen H.D.T."/>
            <person name="van Gent-Pelzer M.P.E."/>
            <person name="Joly D.L."/>
            <person name="van de Geest H.C."/>
            <person name="Bonants P.J.M."/>
            <person name="Smith D.S."/>
            <person name="Levesque C.A."/>
            <person name="van der Lee T.A.J."/>
        </authorList>
    </citation>
    <scope>NUCLEOTIDE SEQUENCE [LARGE SCALE GENOMIC DNA]</scope>
    <source>
        <strain evidence="5 7">LEV6574</strain>
        <strain evidence="4 6">MB42</strain>
    </source>
</reference>
<feature type="domain" description="Cilia- and flagella-associated protein 58 central coiled coil" evidence="3">
    <location>
        <begin position="392"/>
        <end position="690"/>
    </location>
</feature>
<dbReference type="STRING" id="286115.A0A507DFM7"/>
<dbReference type="GO" id="GO:0005856">
    <property type="term" value="C:cytoskeleton"/>
    <property type="evidence" value="ECO:0007669"/>
    <property type="project" value="TreeGrafter"/>
</dbReference>
<keyword evidence="1 2" id="KW-0175">Coiled coil</keyword>
<dbReference type="InterPro" id="IPR049270">
    <property type="entry name" value="CFAP58_CC"/>
</dbReference>
<dbReference type="VEuPathDB" id="FungiDB:SeMB42_g05347"/>
<evidence type="ECO:0000313" key="5">
    <source>
        <dbReference type="EMBL" id="TPX50462.1"/>
    </source>
</evidence>
<evidence type="ECO:0000256" key="2">
    <source>
        <dbReference type="SAM" id="Coils"/>
    </source>
</evidence>
<accession>A0A507DFM7</accession>
<dbReference type="AlphaFoldDB" id="A0A507DFM7"/>
<evidence type="ECO:0000259" key="3">
    <source>
        <dbReference type="Pfam" id="PF21771"/>
    </source>
</evidence>
<name>A0A507DFM7_9FUNG</name>